<dbReference type="InterPro" id="IPR003439">
    <property type="entry name" value="ABC_transporter-like_ATP-bd"/>
</dbReference>
<name>A0A420ECU3_9ALTE</name>
<keyword evidence="6" id="KW-0547">Nucleotide-binding</keyword>
<dbReference type="SUPFAM" id="SSF52540">
    <property type="entry name" value="P-loop containing nucleoside triphosphate hydrolases"/>
    <property type="match status" value="2"/>
</dbReference>
<dbReference type="PANTHER" id="PTHR43790:SF9">
    <property type="entry name" value="GALACTOFURANOSE TRANSPORTER ATP-BINDING PROTEIN YTFR"/>
    <property type="match status" value="1"/>
</dbReference>
<dbReference type="PROSITE" id="PS50893">
    <property type="entry name" value="ABC_TRANSPORTER_2"/>
    <property type="match status" value="2"/>
</dbReference>
<dbReference type="AlphaFoldDB" id="A0A420ECU3"/>
<dbReference type="InterPro" id="IPR003593">
    <property type="entry name" value="AAA+_ATPase"/>
</dbReference>
<evidence type="ECO:0000313" key="11">
    <source>
        <dbReference type="EMBL" id="RKF18485.1"/>
    </source>
</evidence>
<sequence length="510" mass="56272">MSKPQTALLELRHIHKSFGAVQVLHDINVSLVAGEVLGILGENGAGKSTLLKIISGIYHASSGEVCVDGKVVSIKDASSAKALGIAMIPQEFNLIPSLNVFENIFLGNELKRHGWLDKRTMREKTQSLMALLETQLPSDAMIEDLSVAQKQMVEIAKALVNDARILIMDEPTTVLTAQEADVLFALVDKLKAKGVTVLFISHKLKEVKRLCDRLLIMRDGEVVALEKVSELDEHDMARLMVGRELSQVFPAKTVGGQELALNVSGLTVPNLLSDINLQVHCGEVLGIAGLMGSGRTETAEAIMGLRKRSQGQIEVFGEVVNIKSLQDAVEHKLAYLSEDRQGSGLIMNFDLSENITLISLNKYKKGLIQHQKTRERAEHYRKLFSIKTETVSTPLVNLSGGNQQKVYLSKWMDTEPKILILDEPTRGIDVNTKKEIYHFIRELTEQGIAVIVISSEMEEVIGLAHRVMVMREGKVQGELCGADINEQQIMYLAAGLREQQDSNNAQGKRA</sequence>
<evidence type="ECO:0000256" key="3">
    <source>
        <dbReference type="ARBA" id="ARBA00022475"/>
    </source>
</evidence>
<dbReference type="CDD" id="cd03216">
    <property type="entry name" value="ABC_Carb_Monos_I"/>
    <property type="match status" value="1"/>
</dbReference>
<organism evidence="11 12">
    <name type="scientific">Alginatibacterium sediminis</name>
    <dbReference type="NCBI Taxonomy" id="2164068"/>
    <lineage>
        <taxon>Bacteria</taxon>
        <taxon>Pseudomonadati</taxon>
        <taxon>Pseudomonadota</taxon>
        <taxon>Gammaproteobacteria</taxon>
        <taxon>Alteromonadales</taxon>
        <taxon>Alteromonadaceae</taxon>
        <taxon>Alginatibacterium</taxon>
    </lineage>
</organism>
<evidence type="ECO:0000256" key="6">
    <source>
        <dbReference type="ARBA" id="ARBA00022741"/>
    </source>
</evidence>
<dbReference type="PANTHER" id="PTHR43790">
    <property type="entry name" value="CARBOHYDRATE TRANSPORT ATP-BINDING PROTEIN MG119-RELATED"/>
    <property type="match status" value="1"/>
</dbReference>
<evidence type="ECO:0000313" key="12">
    <source>
        <dbReference type="Proteomes" id="UP000286482"/>
    </source>
</evidence>
<reference evidence="11 12" key="1">
    <citation type="submission" date="2018-09" db="EMBL/GenBank/DDBJ databases">
        <authorList>
            <person name="Wang Z."/>
        </authorList>
    </citation>
    <scope>NUCLEOTIDE SEQUENCE [LARGE SCALE GENOMIC DNA]</scope>
    <source>
        <strain evidence="11 12">ALS 81</strain>
    </source>
</reference>
<dbReference type="Proteomes" id="UP000286482">
    <property type="component" value="Unassembled WGS sequence"/>
</dbReference>
<keyword evidence="12" id="KW-1185">Reference proteome</keyword>
<keyword evidence="4" id="KW-0762">Sugar transport</keyword>
<dbReference type="Gene3D" id="3.40.50.300">
    <property type="entry name" value="P-loop containing nucleotide triphosphate hydrolases"/>
    <property type="match status" value="2"/>
</dbReference>
<dbReference type="GO" id="GO:0005886">
    <property type="term" value="C:plasma membrane"/>
    <property type="evidence" value="ECO:0007669"/>
    <property type="project" value="UniProtKB-SubCell"/>
</dbReference>
<dbReference type="SMART" id="SM00382">
    <property type="entry name" value="AAA"/>
    <property type="match status" value="2"/>
</dbReference>
<evidence type="ECO:0000256" key="5">
    <source>
        <dbReference type="ARBA" id="ARBA00022737"/>
    </source>
</evidence>
<accession>A0A420ECU3</accession>
<keyword evidence="2" id="KW-0813">Transport</keyword>
<dbReference type="CDD" id="cd03215">
    <property type="entry name" value="ABC_Carb_Monos_II"/>
    <property type="match status" value="1"/>
</dbReference>
<dbReference type="InterPro" id="IPR050107">
    <property type="entry name" value="ABC_carbohydrate_import_ATPase"/>
</dbReference>
<feature type="domain" description="ABC transporter" evidence="10">
    <location>
        <begin position="254"/>
        <end position="497"/>
    </location>
</feature>
<evidence type="ECO:0000256" key="8">
    <source>
        <dbReference type="ARBA" id="ARBA00022967"/>
    </source>
</evidence>
<evidence type="ECO:0000256" key="4">
    <source>
        <dbReference type="ARBA" id="ARBA00022597"/>
    </source>
</evidence>
<evidence type="ECO:0000256" key="1">
    <source>
        <dbReference type="ARBA" id="ARBA00004202"/>
    </source>
</evidence>
<keyword evidence="8" id="KW-1278">Translocase</keyword>
<feature type="domain" description="ABC transporter" evidence="10">
    <location>
        <begin position="9"/>
        <end position="244"/>
    </location>
</feature>
<keyword evidence="9" id="KW-0472">Membrane</keyword>
<dbReference type="GO" id="GO:0005524">
    <property type="term" value="F:ATP binding"/>
    <property type="evidence" value="ECO:0007669"/>
    <property type="project" value="UniProtKB-KW"/>
</dbReference>
<dbReference type="OrthoDB" id="9776369at2"/>
<evidence type="ECO:0000256" key="9">
    <source>
        <dbReference type="ARBA" id="ARBA00023136"/>
    </source>
</evidence>
<dbReference type="FunFam" id="3.40.50.300:FF:000127">
    <property type="entry name" value="Ribose import ATP-binding protein RbsA"/>
    <property type="match status" value="1"/>
</dbReference>
<dbReference type="GO" id="GO:0016887">
    <property type="term" value="F:ATP hydrolysis activity"/>
    <property type="evidence" value="ECO:0007669"/>
    <property type="project" value="InterPro"/>
</dbReference>
<keyword evidence="5" id="KW-0677">Repeat</keyword>
<dbReference type="Pfam" id="PF00005">
    <property type="entry name" value="ABC_tran"/>
    <property type="match status" value="2"/>
</dbReference>
<dbReference type="EMBL" id="RAQO01000005">
    <property type="protein sequence ID" value="RKF18485.1"/>
    <property type="molecule type" value="Genomic_DNA"/>
</dbReference>
<dbReference type="InterPro" id="IPR027417">
    <property type="entry name" value="P-loop_NTPase"/>
</dbReference>
<comment type="caution">
    <text evidence="11">The sequence shown here is derived from an EMBL/GenBank/DDBJ whole genome shotgun (WGS) entry which is preliminary data.</text>
</comment>
<keyword evidence="7 11" id="KW-0067">ATP-binding</keyword>
<gene>
    <name evidence="11" type="ORF">DBZ36_08730</name>
</gene>
<evidence type="ECO:0000256" key="2">
    <source>
        <dbReference type="ARBA" id="ARBA00022448"/>
    </source>
</evidence>
<dbReference type="RefSeq" id="WP_120354564.1">
    <property type="nucleotide sequence ID" value="NZ_RAQO01000005.1"/>
</dbReference>
<proteinExistence type="predicted"/>
<evidence type="ECO:0000256" key="7">
    <source>
        <dbReference type="ARBA" id="ARBA00022840"/>
    </source>
</evidence>
<keyword evidence="3" id="KW-1003">Cell membrane</keyword>
<comment type="subcellular location">
    <subcellularLocation>
        <location evidence="1">Cell membrane</location>
        <topology evidence="1">Peripheral membrane protein</topology>
    </subcellularLocation>
</comment>
<evidence type="ECO:0000259" key="10">
    <source>
        <dbReference type="PROSITE" id="PS50893"/>
    </source>
</evidence>
<protein>
    <submittedName>
        <fullName evidence="11">Sugar ABC transporter ATP-binding protein</fullName>
    </submittedName>
</protein>